<comment type="caution">
    <text evidence="1">The sequence shown here is derived from an EMBL/GenBank/DDBJ whole genome shotgun (WGS) entry which is preliminary data.</text>
</comment>
<proteinExistence type="predicted"/>
<dbReference type="GeneID" id="301042216"/>
<dbReference type="AlphaFoldDB" id="A0AA92C779"/>
<organism evidence="1 2">
    <name type="scientific">Rhizobium rhizogenes</name>
    <name type="common">Agrobacterium rhizogenes</name>
    <dbReference type="NCBI Taxonomy" id="359"/>
    <lineage>
        <taxon>Bacteria</taxon>
        <taxon>Pseudomonadati</taxon>
        <taxon>Pseudomonadota</taxon>
        <taxon>Alphaproteobacteria</taxon>
        <taxon>Hyphomicrobiales</taxon>
        <taxon>Rhizobiaceae</taxon>
        <taxon>Rhizobium/Agrobacterium group</taxon>
        <taxon>Rhizobium</taxon>
    </lineage>
</organism>
<dbReference type="EMBL" id="QDFR01000001">
    <property type="protein sequence ID" value="PVE57181.1"/>
    <property type="molecule type" value="Genomic_DNA"/>
</dbReference>
<evidence type="ECO:0000313" key="2">
    <source>
        <dbReference type="Proteomes" id="UP000244335"/>
    </source>
</evidence>
<gene>
    <name evidence="1" type="ORF">DC430_05500</name>
</gene>
<name>A0AA92C779_RHIRH</name>
<reference evidence="1 2" key="1">
    <citation type="submission" date="2018-04" db="EMBL/GenBank/DDBJ databases">
        <authorList>
            <person name="Hagen T."/>
        </authorList>
    </citation>
    <scope>NUCLEOTIDE SEQUENCE [LARGE SCALE GENOMIC DNA]</scope>
    <source>
        <strain evidence="1 2">TPD7009</strain>
    </source>
</reference>
<dbReference type="RefSeq" id="WP_112358593.1">
    <property type="nucleotide sequence ID" value="NZ_QDFR01000001.1"/>
</dbReference>
<accession>A0AA92C779</accession>
<sequence length="71" mass="7543">MCVFKSPKVAKPEDPKLPIEYAAQREPDSQTVNGAGRRTRDRLRAATSTMLTGVQGVGALDTSGKKNLLGG</sequence>
<evidence type="ECO:0000313" key="1">
    <source>
        <dbReference type="EMBL" id="PVE57181.1"/>
    </source>
</evidence>
<dbReference type="Proteomes" id="UP000244335">
    <property type="component" value="Unassembled WGS sequence"/>
</dbReference>
<protein>
    <submittedName>
        <fullName evidence="1">Uncharacterized protein</fullName>
    </submittedName>
</protein>